<feature type="transmembrane region" description="Helical" evidence="7">
    <location>
        <begin position="358"/>
        <end position="382"/>
    </location>
</feature>
<dbReference type="GO" id="GO:0005886">
    <property type="term" value="C:plasma membrane"/>
    <property type="evidence" value="ECO:0007669"/>
    <property type="project" value="UniProtKB-SubCell"/>
</dbReference>
<keyword evidence="10" id="KW-1185">Reference proteome</keyword>
<dbReference type="InterPro" id="IPR036259">
    <property type="entry name" value="MFS_trans_sf"/>
</dbReference>
<dbReference type="PROSITE" id="PS50850">
    <property type="entry name" value="MFS"/>
    <property type="match status" value="1"/>
</dbReference>
<feature type="transmembrane region" description="Helical" evidence="7">
    <location>
        <begin position="128"/>
        <end position="151"/>
    </location>
</feature>
<proteinExistence type="predicted"/>
<evidence type="ECO:0000313" key="9">
    <source>
        <dbReference type="EMBL" id="PLT29247.1"/>
    </source>
</evidence>
<dbReference type="RefSeq" id="WP_101643171.1">
    <property type="nucleotide sequence ID" value="NZ_PGUY01000043.1"/>
</dbReference>
<dbReference type="Gene3D" id="1.20.1250.20">
    <property type="entry name" value="MFS general substrate transporter like domains"/>
    <property type="match status" value="2"/>
</dbReference>
<feature type="transmembrane region" description="Helical" evidence="7">
    <location>
        <begin position="245"/>
        <end position="265"/>
    </location>
</feature>
<accession>A0A2N5M4G2</accession>
<dbReference type="InterPro" id="IPR001958">
    <property type="entry name" value="Tet-R_TetA/multi-R_MdtG-like"/>
</dbReference>
<keyword evidence="3" id="KW-1003">Cell membrane</keyword>
<comment type="subcellular location">
    <subcellularLocation>
        <location evidence="1">Cell membrane</location>
        <topology evidence="1">Multi-pass membrane protein</topology>
    </subcellularLocation>
</comment>
<evidence type="ECO:0000256" key="4">
    <source>
        <dbReference type="ARBA" id="ARBA00022692"/>
    </source>
</evidence>
<feature type="transmembrane region" description="Helical" evidence="7">
    <location>
        <begin position="207"/>
        <end position="225"/>
    </location>
</feature>
<dbReference type="PANTHER" id="PTHR23517">
    <property type="entry name" value="RESISTANCE PROTEIN MDTM, PUTATIVE-RELATED-RELATED"/>
    <property type="match status" value="1"/>
</dbReference>
<sequence>MPRSLWLLVIGMVINVTGNSFLWPLNAIYIHDHLGKSLSVAGFVLMANAFASVIGNLIGGSLFDKIGGFKTILIGIVISLSALIGLTLNHTWIYYVVYLIIIGFGTGLVFPSFYAMAGSVWKEGGRKAFNAIYIAQNVGVAAGSAMGGFVASYSFDLIFLANTFMYILFLLIVLFGFKGIQPADVPAASSSVLTEQPAVKDFSKMSALLVLCFGYLLCWIGYVQWQSTIASYTQEIGVSLKQYSVLWTVNGTLIVFAQPAVNVFVNNYLKKVKSQIILGIFIFIGAFIMASFANGFSGFLTAMIVLTIGEMFVWPAVPALADKLAPKGREGFYQGVVNSTATGGRMLGPTIGGILVDFYGMSMMFIVLIILFATAIITTSLYDKNLKKNMEGELFPVKAG</sequence>
<dbReference type="InterPro" id="IPR020846">
    <property type="entry name" value="MFS_dom"/>
</dbReference>
<evidence type="ECO:0000259" key="8">
    <source>
        <dbReference type="PROSITE" id="PS50850"/>
    </source>
</evidence>
<organism evidence="9 10">
    <name type="scientific">Peribacillus deserti</name>
    <dbReference type="NCBI Taxonomy" id="673318"/>
    <lineage>
        <taxon>Bacteria</taxon>
        <taxon>Bacillati</taxon>
        <taxon>Bacillota</taxon>
        <taxon>Bacilli</taxon>
        <taxon>Bacillales</taxon>
        <taxon>Bacillaceae</taxon>
        <taxon>Peribacillus</taxon>
    </lineage>
</organism>
<evidence type="ECO:0000256" key="5">
    <source>
        <dbReference type="ARBA" id="ARBA00022989"/>
    </source>
</evidence>
<dbReference type="EMBL" id="PGUY01000043">
    <property type="protein sequence ID" value="PLT29247.1"/>
    <property type="molecule type" value="Genomic_DNA"/>
</dbReference>
<dbReference type="CDD" id="cd17329">
    <property type="entry name" value="MFS_MdtH_MDR_like"/>
    <property type="match status" value="1"/>
</dbReference>
<dbReference type="InterPro" id="IPR011701">
    <property type="entry name" value="MFS"/>
</dbReference>
<dbReference type="PRINTS" id="PR01035">
    <property type="entry name" value="TCRTETA"/>
</dbReference>
<protein>
    <submittedName>
        <fullName evidence="9">MFS transporter</fullName>
    </submittedName>
</protein>
<keyword evidence="4 7" id="KW-0812">Transmembrane</keyword>
<evidence type="ECO:0000313" key="10">
    <source>
        <dbReference type="Proteomes" id="UP000234748"/>
    </source>
</evidence>
<dbReference type="InterPro" id="IPR050171">
    <property type="entry name" value="MFS_Transporters"/>
</dbReference>
<dbReference type="Proteomes" id="UP000234748">
    <property type="component" value="Unassembled WGS sequence"/>
</dbReference>
<evidence type="ECO:0000256" key="3">
    <source>
        <dbReference type="ARBA" id="ARBA00022475"/>
    </source>
</evidence>
<evidence type="ECO:0000256" key="7">
    <source>
        <dbReference type="SAM" id="Phobius"/>
    </source>
</evidence>
<feature type="domain" description="Major facilitator superfamily (MFS) profile" evidence="8">
    <location>
        <begin position="4"/>
        <end position="387"/>
    </location>
</feature>
<evidence type="ECO:0000256" key="2">
    <source>
        <dbReference type="ARBA" id="ARBA00022448"/>
    </source>
</evidence>
<dbReference type="AlphaFoldDB" id="A0A2N5M4G2"/>
<feature type="transmembrane region" description="Helical" evidence="7">
    <location>
        <begin position="92"/>
        <end position="116"/>
    </location>
</feature>
<comment type="caution">
    <text evidence="9">The sequence shown here is derived from an EMBL/GenBank/DDBJ whole genome shotgun (WGS) entry which is preliminary data.</text>
</comment>
<dbReference type="PANTHER" id="PTHR23517:SF10">
    <property type="entry name" value="MAJOR FACILITATOR SUPERFAMILY (MFS) PROFILE DOMAIN-CONTAINING PROTEIN"/>
    <property type="match status" value="1"/>
</dbReference>
<keyword evidence="5 7" id="KW-1133">Transmembrane helix</keyword>
<dbReference type="OrthoDB" id="3268460at2"/>
<dbReference type="SUPFAM" id="SSF103473">
    <property type="entry name" value="MFS general substrate transporter"/>
    <property type="match status" value="1"/>
</dbReference>
<feature type="transmembrane region" description="Helical" evidence="7">
    <location>
        <begin position="5"/>
        <end position="25"/>
    </location>
</feature>
<gene>
    <name evidence="9" type="ORF">CUU66_13830</name>
</gene>
<keyword evidence="6 7" id="KW-0472">Membrane</keyword>
<keyword evidence="2" id="KW-0813">Transport</keyword>
<feature type="transmembrane region" description="Helical" evidence="7">
    <location>
        <begin position="66"/>
        <end position="86"/>
    </location>
</feature>
<evidence type="ECO:0000256" key="6">
    <source>
        <dbReference type="ARBA" id="ARBA00023136"/>
    </source>
</evidence>
<reference evidence="9 10" key="1">
    <citation type="submission" date="2017-11" db="EMBL/GenBank/DDBJ databases">
        <title>Comparitive Functional Genomics of Dry Heat Resistant strains isolated from the Viking Spacecraft.</title>
        <authorList>
            <person name="Seuylemezian A."/>
            <person name="Cooper K."/>
            <person name="Vaishampayan P."/>
        </authorList>
    </citation>
    <scope>NUCLEOTIDE SEQUENCE [LARGE SCALE GENOMIC DNA]</scope>
    <source>
        <strain evidence="9 10">V1-29</strain>
    </source>
</reference>
<dbReference type="Pfam" id="PF07690">
    <property type="entry name" value="MFS_1"/>
    <property type="match status" value="1"/>
</dbReference>
<feature type="transmembrane region" description="Helical" evidence="7">
    <location>
        <begin position="157"/>
        <end position="177"/>
    </location>
</feature>
<name>A0A2N5M4G2_9BACI</name>
<feature type="transmembrane region" description="Helical" evidence="7">
    <location>
        <begin position="37"/>
        <end position="59"/>
    </location>
</feature>
<dbReference type="GO" id="GO:0022857">
    <property type="term" value="F:transmembrane transporter activity"/>
    <property type="evidence" value="ECO:0007669"/>
    <property type="project" value="InterPro"/>
</dbReference>
<evidence type="ECO:0000256" key="1">
    <source>
        <dbReference type="ARBA" id="ARBA00004651"/>
    </source>
</evidence>
<feature type="transmembrane region" description="Helical" evidence="7">
    <location>
        <begin position="277"/>
        <end position="308"/>
    </location>
</feature>